<accession>A0ABP1S563</accession>
<dbReference type="Proteomes" id="UP001642540">
    <property type="component" value="Unassembled WGS sequence"/>
</dbReference>
<evidence type="ECO:0000313" key="3">
    <source>
        <dbReference type="Proteomes" id="UP001642540"/>
    </source>
</evidence>
<keyword evidence="3" id="KW-1185">Reference proteome</keyword>
<name>A0ABP1S563_9HEXA</name>
<dbReference type="EMBL" id="CAXLJM020000160">
    <property type="protein sequence ID" value="CAL8143664.1"/>
    <property type="molecule type" value="Genomic_DNA"/>
</dbReference>
<evidence type="ECO:0000313" key="2">
    <source>
        <dbReference type="EMBL" id="CAL8143664.1"/>
    </source>
</evidence>
<dbReference type="PANTHER" id="PTHR31094">
    <property type="entry name" value="RIKEN CDNA 2310061I04 GENE"/>
    <property type="match status" value="1"/>
</dbReference>
<organism evidence="2 3">
    <name type="scientific">Orchesella dallaii</name>
    <dbReference type="NCBI Taxonomy" id="48710"/>
    <lineage>
        <taxon>Eukaryota</taxon>
        <taxon>Metazoa</taxon>
        <taxon>Ecdysozoa</taxon>
        <taxon>Arthropoda</taxon>
        <taxon>Hexapoda</taxon>
        <taxon>Collembola</taxon>
        <taxon>Entomobryomorpha</taxon>
        <taxon>Entomobryoidea</taxon>
        <taxon>Orchesellidae</taxon>
        <taxon>Orchesellinae</taxon>
        <taxon>Orchesella</taxon>
    </lineage>
</organism>
<evidence type="ECO:0000256" key="1">
    <source>
        <dbReference type="SAM" id="MobiDB-lite"/>
    </source>
</evidence>
<feature type="region of interest" description="Disordered" evidence="1">
    <location>
        <begin position="73"/>
        <end position="98"/>
    </location>
</feature>
<dbReference type="Pfam" id="PF10184">
    <property type="entry name" value="DUF2358"/>
    <property type="match status" value="1"/>
</dbReference>
<comment type="caution">
    <text evidence="2">The sequence shown here is derived from an EMBL/GenBank/DDBJ whole genome shotgun (WGS) entry which is preliminary data.</text>
</comment>
<proteinExistence type="predicted"/>
<sequence length="295" mass="33765">MQSLSCRCFSRRLVIPFSSFSKMFQRRIAYALVTKLEMYNTRSFSSNIPRIPEVCYASSNPLHLCSSNKMEPFSQFSSPQAQPKEDEKGSSPLQSDKPSLDDLQKVYNALQASLEKLFTHPMNYSVYHPDIVFIDNIRNIRTQGLAKYIQQVALLKTVGHVKFAFVRFEIINMSMSHEEGRITVRWRIKGLSGLRVMLKFWKFRLWKWQEIMNHQETWYDGISYFDVGGDAKIFQHLADKVMEDKNREVDAKPRGNIPLAAKLGALATIFPTPGPSLYLETAAHTSTIAGLLQAT</sequence>
<reference evidence="2 3" key="1">
    <citation type="submission" date="2024-08" db="EMBL/GenBank/DDBJ databases">
        <authorList>
            <person name="Cucini C."/>
            <person name="Frati F."/>
        </authorList>
    </citation>
    <scope>NUCLEOTIDE SEQUENCE [LARGE SCALE GENOMIC DNA]</scope>
</reference>
<protein>
    <submittedName>
        <fullName evidence="2">Uncharacterized protein</fullName>
    </submittedName>
</protein>
<gene>
    <name evidence="2" type="ORF">ODALV1_LOCUS29792</name>
</gene>
<dbReference type="InterPro" id="IPR018790">
    <property type="entry name" value="DUF2358"/>
</dbReference>
<dbReference type="PANTHER" id="PTHR31094:SF2">
    <property type="entry name" value="RIKEN CDNA 2310061I04 GENE"/>
    <property type="match status" value="1"/>
</dbReference>